<sequence length="390" mass="43885">MDARSQAAKTGAVEIVVADGVKNFLSFCRLPRQLYKGMEGFAPPLDAERWTLYGARLNPHFKLVDWQGWLALKDGKPVGRIMAQIYKPEVPAPLGASRAQFGCLDAIDDDEVVAALTQTAEGWLQGRGEKLIYGPFSPSINGELGLLVEGFNSQPMVFMTWNPPYLVAALERLGYVKARDLISYRYDVTQKDREARPSVITRPEWRDRLKIRELRLNDMAEEAKIIIDIFNDAWADNWGFVPFTLEEFMSSAESLRYIMPPEGGVMIELDGVPQAFAVVLPNLHEITADLGGRLFPFGLPKVISRIRKHKFTSGRLLLFGVRRALQRKAVGGAVILAFIEEIRRRSADSSYSNVEFGWVLEDNMGMRRPIELAGARIDKVHRIYEKSLAA</sequence>
<organism evidence="2 3">
    <name type="scientific">Methylocella silvestris (strain DSM 15510 / CIP 108128 / LMG 27833 / NCIMB 13906 / BL2)</name>
    <dbReference type="NCBI Taxonomy" id="395965"/>
    <lineage>
        <taxon>Bacteria</taxon>
        <taxon>Pseudomonadati</taxon>
        <taxon>Pseudomonadota</taxon>
        <taxon>Alphaproteobacteria</taxon>
        <taxon>Hyphomicrobiales</taxon>
        <taxon>Beijerinckiaceae</taxon>
        <taxon>Methylocella</taxon>
    </lineage>
</organism>
<feature type="domain" description="N-acetyltransferase" evidence="1">
    <location>
        <begin position="209"/>
        <end position="389"/>
    </location>
</feature>
<dbReference type="Proteomes" id="UP000002257">
    <property type="component" value="Chromosome"/>
</dbReference>
<dbReference type="eggNOG" id="COG0456">
    <property type="taxonomic scope" value="Bacteria"/>
</dbReference>
<dbReference type="KEGG" id="msl:Msil_1352"/>
<reference evidence="2 3" key="1">
    <citation type="journal article" date="2010" name="J. Bacteriol.">
        <title>Complete genome sequence of the aerobic facultative methanotroph Methylocella silvestris BL2.</title>
        <authorList>
            <person name="Chen Y."/>
            <person name="Crombie A."/>
            <person name="Rahman M.T."/>
            <person name="Dedysh S.N."/>
            <person name="Liesack W."/>
            <person name="Stott M.B."/>
            <person name="Alam M."/>
            <person name="Theisen A.R."/>
            <person name="Murrell J.C."/>
            <person name="Dunfield P.F."/>
        </authorList>
    </citation>
    <scope>NUCLEOTIDE SEQUENCE [LARGE SCALE GENOMIC DNA]</scope>
    <source>
        <strain evidence="3">DSM 15510 / CIP 108128 / LMG 27833 / NCIMB 13906 / BL2</strain>
    </source>
</reference>
<dbReference type="InterPro" id="IPR039968">
    <property type="entry name" value="BcerS-like"/>
</dbReference>
<keyword evidence="3" id="KW-1185">Reference proteome</keyword>
<dbReference type="OrthoDB" id="9806005at2"/>
<dbReference type="HOGENOM" id="CLU_053649_0_0_5"/>
<name>B8ERD3_METSB</name>
<dbReference type="PANTHER" id="PTHR41368">
    <property type="entry name" value="PROTEIN YGHO"/>
    <property type="match status" value="1"/>
</dbReference>
<evidence type="ECO:0000313" key="2">
    <source>
        <dbReference type="EMBL" id="ACK50317.1"/>
    </source>
</evidence>
<protein>
    <recommendedName>
        <fullName evidence="1">N-acetyltransferase domain-containing protein</fullName>
    </recommendedName>
</protein>
<dbReference type="Gene3D" id="3.40.630.30">
    <property type="match status" value="1"/>
</dbReference>
<dbReference type="GO" id="GO:0016747">
    <property type="term" value="F:acyltransferase activity, transferring groups other than amino-acyl groups"/>
    <property type="evidence" value="ECO:0007669"/>
    <property type="project" value="InterPro"/>
</dbReference>
<evidence type="ECO:0000259" key="1">
    <source>
        <dbReference type="PROSITE" id="PS51186"/>
    </source>
</evidence>
<dbReference type="InterPro" id="IPR000182">
    <property type="entry name" value="GNAT_dom"/>
</dbReference>
<proteinExistence type="predicted"/>
<gene>
    <name evidence="2" type="ordered locus">Msil_1352</name>
</gene>
<dbReference type="InterPro" id="IPR016181">
    <property type="entry name" value="Acyl_CoA_acyltransferase"/>
</dbReference>
<accession>B8ERD3</accession>
<dbReference type="PROSITE" id="PS51186">
    <property type="entry name" value="GNAT"/>
    <property type="match status" value="1"/>
</dbReference>
<dbReference type="AlphaFoldDB" id="B8ERD3"/>
<dbReference type="SUPFAM" id="SSF55729">
    <property type="entry name" value="Acyl-CoA N-acyltransferases (Nat)"/>
    <property type="match status" value="1"/>
</dbReference>
<dbReference type="RefSeq" id="WP_012590387.1">
    <property type="nucleotide sequence ID" value="NC_011666.1"/>
</dbReference>
<dbReference type="EMBL" id="CP001280">
    <property type="protein sequence ID" value="ACK50317.1"/>
    <property type="molecule type" value="Genomic_DNA"/>
</dbReference>
<dbReference type="STRING" id="395965.Msil_1352"/>
<evidence type="ECO:0000313" key="3">
    <source>
        <dbReference type="Proteomes" id="UP000002257"/>
    </source>
</evidence>
<dbReference type="PANTHER" id="PTHR41368:SF1">
    <property type="entry name" value="PROTEIN YGHO"/>
    <property type="match status" value="1"/>
</dbReference>